<sequence>MDTNAFAQASTYNNGTDTALTVAVDANRVIGPAQTGYRYFPFDGYDQTSLSVIKKAFKVVQNGNETILENVVHQGCTAHYKFGFVSLIVNIAYCKVNTSLTTDLNYSYSAKVGDELVAVKFINDTLETKTVRVVEFDECIKAFDPNYTFALEDEEQFCTESAFGAPDDTKMPDSLLFVAKDDAHLAGITTKANGKFALHNYAHD</sequence>
<dbReference type="WBParaSite" id="JU765_v2.g19753.t1">
    <property type="protein sequence ID" value="JU765_v2.g19753.t1"/>
    <property type="gene ID" value="JU765_v2.g19753"/>
</dbReference>
<organism evidence="1 2">
    <name type="scientific">Panagrolaimus sp. JU765</name>
    <dbReference type="NCBI Taxonomy" id="591449"/>
    <lineage>
        <taxon>Eukaryota</taxon>
        <taxon>Metazoa</taxon>
        <taxon>Ecdysozoa</taxon>
        <taxon>Nematoda</taxon>
        <taxon>Chromadorea</taxon>
        <taxon>Rhabditida</taxon>
        <taxon>Tylenchina</taxon>
        <taxon>Panagrolaimomorpha</taxon>
        <taxon>Panagrolaimoidea</taxon>
        <taxon>Panagrolaimidae</taxon>
        <taxon>Panagrolaimus</taxon>
    </lineage>
</organism>
<reference evidence="2" key="1">
    <citation type="submission" date="2022-11" db="UniProtKB">
        <authorList>
            <consortium name="WormBaseParasite"/>
        </authorList>
    </citation>
    <scope>IDENTIFICATION</scope>
</reference>
<protein>
    <submittedName>
        <fullName evidence="2">Uncharacterized protein</fullName>
    </submittedName>
</protein>
<accession>A0AC34QVT9</accession>
<evidence type="ECO:0000313" key="2">
    <source>
        <dbReference type="WBParaSite" id="JU765_v2.g19753.t1"/>
    </source>
</evidence>
<dbReference type="Proteomes" id="UP000887576">
    <property type="component" value="Unplaced"/>
</dbReference>
<evidence type="ECO:0000313" key="1">
    <source>
        <dbReference type="Proteomes" id="UP000887576"/>
    </source>
</evidence>
<proteinExistence type="predicted"/>
<name>A0AC34QVT9_9BILA</name>